<reference evidence="1 2" key="1">
    <citation type="submission" date="2015-12" db="EMBL/GenBank/DDBJ databases">
        <title>Draft genome sequence of Moniliophthora roreri, the causal agent of frosty pod rot of cacao.</title>
        <authorList>
            <person name="Aime M.C."/>
            <person name="Diaz-Valderrama J.R."/>
            <person name="Kijpornyongpan T."/>
            <person name="Phillips-Mora W."/>
        </authorList>
    </citation>
    <scope>NUCLEOTIDE SEQUENCE [LARGE SCALE GENOMIC DNA]</scope>
    <source>
        <strain evidence="1 2">MCA 2952</strain>
    </source>
</reference>
<evidence type="ECO:0000313" key="1">
    <source>
        <dbReference type="EMBL" id="KTB27529.1"/>
    </source>
</evidence>
<comment type="caution">
    <text evidence="1">The sequence shown here is derived from an EMBL/GenBank/DDBJ whole genome shotgun (WGS) entry which is preliminary data.</text>
</comment>
<evidence type="ECO:0000313" key="2">
    <source>
        <dbReference type="Proteomes" id="UP000054988"/>
    </source>
</evidence>
<dbReference type="AlphaFoldDB" id="A0A0W0ETX3"/>
<proteinExistence type="predicted"/>
<gene>
    <name evidence="1" type="ORF">WG66_19889</name>
</gene>
<name>A0A0W0ETX3_MONRR</name>
<organism evidence="1 2">
    <name type="scientific">Moniliophthora roreri</name>
    <name type="common">Frosty pod rot fungus</name>
    <name type="synonym">Monilia roreri</name>
    <dbReference type="NCBI Taxonomy" id="221103"/>
    <lineage>
        <taxon>Eukaryota</taxon>
        <taxon>Fungi</taxon>
        <taxon>Dikarya</taxon>
        <taxon>Basidiomycota</taxon>
        <taxon>Agaricomycotina</taxon>
        <taxon>Agaricomycetes</taxon>
        <taxon>Agaricomycetidae</taxon>
        <taxon>Agaricales</taxon>
        <taxon>Marasmiineae</taxon>
        <taxon>Marasmiaceae</taxon>
        <taxon>Moniliophthora</taxon>
    </lineage>
</organism>
<protein>
    <recommendedName>
        <fullName evidence="3">Retrotransposon gag domain-containing protein</fullName>
    </recommendedName>
</protein>
<evidence type="ECO:0008006" key="3">
    <source>
        <dbReference type="Google" id="ProtNLM"/>
    </source>
</evidence>
<accession>A0A0W0ETX3</accession>
<dbReference type="EMBL" id="LATX01002538">
    <property type="protein sequence ID" value="KTB27529.1"/>
    <property type="molecule type" value="Genomic_DNA"/>
</dbReference>
<sequence>MLTAGNVQRLQWDDLPQDQLDKLAEGNVRKILHTIKSFDEDEPDTLQAWLDDLEIQFKMAGLIEGASKIYSAMWKMSYKLHTELQGSSKPKGNSWEDFKKLLFKEFPDSADTDNGSMDKLYQIVLHSQYIGFGGLEKLKKYN</sequence>
<dbReference type="eggNOG" id="ENOG502T7ZH">
    <property type="taxonomic scope" value="Eukaryota"/>
</dbReference>
<dbReference type="Proteomes" id="UP000054988">
    <property type="component" value="Unassembled WGS sequence"/>
</dbReference>